<dbReference type="InterPro" id="IPR051076">
    <property type="entry name" value="Golgi_membrane_TVP38/TMEM64"/>
</dbReference>
<name>A0A9P6AWJ4_9AGAM</name>
<feature type="domain" description="VTT" evidence="11">
    <location>
        <begin position="60"/>
        <end position="174"/>
    </location>
</feature>
<keyword evidence="9 10" id="KW-0472">Membrane</keyword>
<evidence type="ECO:0000256" key="3">
    <source>
        <dbReference type="ARBA" id="ARBA00008640"/>
    </source>
</evidence>
<comment type="caution">
    <text evidence="12">The sequence shown here is derived from an EMBL/GenBank/DDBJ whole genome shotgun (WGS) entry which is preliminary data.</text>
</comment>
<dbReference type="EMBL" id="MU128974">
    <property type="protein sequence ID" value="KAF9513303.1"/>
    <property type="molecule type" value="Genomic_DNA"/>
</dbReference>
<dbReference type="Proteomes" id="UP000886523">
    <property type="component" value="Unassembled WGS sequence"/>
</dbReference>
<sequence length="257" mass="28575">MVLLLAVSYAAVLALIFAAGPSKVFQVMYDLSQRLRNMRLGWLILFSIMVVSSFPPVIGHTWALSICGFAYGIKGIVIAAPGALIGSIVTFIVFRQFLQSRLKAWSHQNKKWQAMEHVIKADGLKLIILVRLCPIPWVYSNTLFASIESVSLLQFFIATVCLLPKQFLIVFIGSEASLLSDGTRRDQMSTSATVLDLFSIVLGVLLTIGTGWYVWRTTERRIHDGGTPDEIEDASAPLLHQFSVDRVREDSDPSWDA</sequence>
<dbReference type="OrthoDB" id="166803at2759"/>
<organism evidence="12 13">
    <name type="scientific">Hydnum rufescens UP504</name>
    <dbReference type="NCBI Taxonomy" id="1448309"/>
    <lineage>
        <taxon>Eukaryota</taxon>
        <taxon>Fungi</taxon>
        <taxon>Dikarya</taxon>
        <taxon>Basidiomycota</taxon>
        <taxon>Agaricomycotina</taxon>
        <taxon>Agaricomycetes</taxon>
        <taxon>Cantharellales</taxon>
        <taxon>Hydnaceae</taxon>
        <taxon>Hydnum</taxon>
    </lineage>
</organism>
<dbReference type="AlphaFoldDB" id="A0A9P6AWJ4"/>
<evidence type="ECO:0000313" key="13">
    <source>
        <dbReference type="Proteomes" id="UP000886523"/>
    </source>
</evidence>
<comment type="subcellular location">
    <subcellularLocation>
        <location evidence="2">Golgi apparatus membrane</location>
        <topology evidence="2">Multi-pass membrane protein</topology>
    </subcellularLocation>
</comment>
<evidence type="ECO:0000256" key="7">
    <source>
        <dbReference type="ARBA" id="ARBA00022989"/>
    </source>
</evidence>
<keyword evidence="8" id="KW-0333">Golgi apparatus</keyword>
<feature type="transmembrane region" description="Helical" evidence="10">
    <location>
        <begin position="151"/>
        <end position="172"/>
    </location>
</feature>
<comment type="function">
    <text evidence="1">Golgi membrane protein involved in vesicular trafficking and spindle migration.</text>
</comment>
<dbReference type="InterPro" id="IPR032816">
    <property type="entry name" value="VTT_dom"/>
</dbReference>
<reference evidence="12" key="1">
    <citation type="journal article" date="2020" name="Nat. Commun.">
        <title>Large-scale genome sequencing of mycorrhizal fungi provides insights into the early evolution of symbiotic traits.</title>
        <authorList>
            <person name="Miyauchi S."/>
            <person name="Kiss E."/>
            <person name="Kuo A."/>
            <person name="Drula E."/>
            <person name="Kohler A."/>
            <person name="Sanchez-Garcia M."/>
            <person name="Morin E."/>
            <person name="Andreopoulos B."/>
            <person name="Barry K.W."/>
            <person name="Bonito G."/>
            <person name="Buee M."/>
            <person name="Carver A."/>
            <person name="Chen C."/>
            <person name="Cichocki N."/>
            <person name="Clum A."/>
            <person name="Culley D."/>
            <person name="Crous P.W."/>
            <person name="Fauchery L."/>
            <person name="Girlanda M."/>
            <person name="Hayes R.D."/>
            <person name="Keri Z."/>
            <person name="LaButti K."/>
            <person name="Lipzen A."/>
            <person name="Lombard V."/>
            <person name="Magnuson J."/>
            <person name="Maillard F."/>
            <person name="Murat C."/>
            <person name="Nolan M."/>
            <person name="Ohm R.A."/>
            <person name="Pangilinan J."/>
            <person name="Pereira M.F."/>
            <person name="Perotto S."/>
            <person name="Peter M."/>
            <person name="Pfister S."/>
            <person name="Riley R."/>
            <person name="Sitrit Y."/>
            <person name="Stielow J.B."/>
            <person name="Szollosi G."/>
            <person name="Zifcakova L."/>
            <person name="Stursova M."/>
            <person name="Spatafora J.W."/>
            <person name="Tedersoo L."/>
            <person name="Vaario L.M."/>
            <person name="Yamada A."/>
            <person name="Yan M."/>
            <person name="Wang P."/>
            <person name="Xu J."/>
            <person name="Bruns T."/>
            <person name="Baldrian P."/>
            <person name="Vilgalys R."/>
            <person name="Dunand C."/>
            <person name="Henrissat B."/>
            <person name="Grigoriev I.V."/>
            <person name="Hibbett D."/>
            <person name="Nagy L.G."/>
            <person name="Martin F.M."/>
        </authorList>
    </citation>
    <scope>NUCLEOTIDE SEQUENCE</scope>
    <source>
        <strain evidence="12">UP504</strain>
    </source>
</reference>
<evidence type="ECO:0000259" key="11">
    <source>
        <dbReference type="Pfam" id="PF09335"/>
    </source>
</evidence>
<evidence type="ECO:0000256" key="2">
    <source>
        <dbReference type="ARBA" id="ARBA00004653"/>
    </source>
</evidence>
<keyword evidence="6 10" id="KW-0812">Transmembrane</keyword>
<keyword evidence="13" id="KW-1185">Reference proteome</keyword>
<dbReference type="Pfam" id="PF09335">
    <property type="entry name" value="VTT_dom"/>
    <property type="match status" value="1"/>
</dbReference>
<evidence type="ECO:0000256" key="8">
    <source>
        <dbReference type="ARBA" id="ARBA00023034"/>
    </source>
</evidence>
<dbReference type="PANTHER" id="PTHR47549:SF1">
    <property type="entry name" value="GOLGI APPARATUS MEMBRANE PROTEIN TVP38"/>
    <property type="match status" value="1"/>
</dbReference>
<feature type="transmembrane region" description="Helical" evidence="10">
    <location>
        <begin position="42"/>
        <end position="64"/>
    </location>
</feature>
<feature type="transmembrane region" description="Helical" evidence="10">
    <location>
        <begin position="76"/>
        <end position="98"/>
    </location>
</feature>
<feature type="transmembrane region" description="Helical" evidence="10">
    <location>
        <begin position="192"/>
        <end position="215"/>
    </location>
</feature>
<evidence type="ECO:0000256" key="9">
    <source>
        <dbReference type="ARBA" id="ARBA00023136"/>
    </source>
</evidence>
<evidence type="ECO:0000256" key="4">
    <source>
        <dbReference type="ARBA" id="ARBA00013533"/>
    </source>
</evidence>
<evidence type="ECO:0000256" key="1">
    <source>
        <dbReference type="ARBA" id="ARBA00002978"/>
    </source>
</evidence>
<dbReference type="PANTHER" id="PTHR47549">
    <property type="entry name" value="GOLGI APPARATUS MEMBRANE PROTEIN TVP38-RELATED"/>
    <property type="match status" value="1"/>
</dbReference>
<dbReference type="GO" id="GO:0016192">
    <property type="term" value="P:vesicle-mediated transport"/>
    <property type="evidence" value="ECO:0007669"/>
    <property type="project" value="TreeGrafter"/>
</dbReference>
<evidence type="ECO:0000313" key="12">
    <source>
        <dbReference type="EMBL" id="KAF9513303.1"/>
    </source>
</evidence>
<dbReference type="GO" id="GO:0000022">
    <property type="term" value="P:mitotic spindle elongation"/>
    <property type="evidence" value="ECO:0007669"/>
    <property type="project" value="TreeGrafter"/>
</dbReference>
<dbReference type="GO" id="GO:0000139">
    <property type="term" value="C:Golgi membrane"/>
    <property type="evidence" value="ECO:0007669"/>
    <property type="project" value="UniProtKB-SubCell"/>
</dbReference>
<comment type="similarity">
    <text evidence="3">Belongs to the TVP38/TMEM64 family.</text>
</comment>
<gene>
    <name evidence="12" type="ORF">BS47DRAFT_1344348</name>
</gene>
<evidence type="ECO:0000256" key="10">
    <source>
        <dbReference type="SAM" id="Phobius"/>
    </source>
</evidence>
<proteinExistence type="inferred from homology"/>
<evidence type="ECO:0000256" key="6">
    <source>
        <dbReference type="ARBA" id="ARBA00022692"/>
    </source>
</evidence>
<evidence type="ECO:0000256" key="5">
    <source>
        <dbReference type="ARBA" id="ARBA00020673"/>
    </source>
</evidence>
<accession>A0A9P6AWJ4</accession>
<keyword evidence="7 10" id="KW-1133">Transmembrane helix</keyword>
<protein>
    <recommendedName>
        <fullName evidence="4">Golgi apparatus membrane protein TVP38</fullName>
    </recommendedName>
    <alternativeName>
        <fullName evidence="5">Golgi apparatus membrane protein tvp38</fullName>
    </alternativeName>
</protein>